<dbReference type="SUPFAM" id="SSF56601">
    <property type="entry name" value="beta-lactamase/transpeptidase-like"/>
    <property type="match status" value="1"/>
</dbReference>
<proteinExistence type="predicted"/>
<dbReference type="Proteomes" id="UP000199050">
    <property type="component" value="Unassembled WGS sequence"/>
</dbReference>
<dbReference type="OrthoDB" id="9773047at2"/>
<dbReference type="InterPro" id="IPR012338">
    <property type="entry name" value="Beta-lactam/transpept-like"/>
</dbReference>
<evidence type="ECO:0000313" key="3">
    <source>
        <dbReference type="Proteomes" id="UP000199050"/>
    </source>
</evidence>
<sequence>MDTSKLSAALAPYQLRSCLISSEARLVFEHYRETGTAGELAKINSCTKSILSALVCIAMQKGLLPQPETLLAEFYPRLRQDRDPRKAAITLEHLLTMSAGFNWTEFGGRNSFPRMTRSENWIDFVLEQPLSHNPGEHMEYNSGVSQLLAALLAEGTGLPVARFAESELFGPLGFEQYEWEQDPQGIHTGGFGLRLRPVHLLRFGQLYLQRGQWESRQLIAPELVDRSTQTAILAEAPRRGGYAWHWWTDSYTHSGDAAAKTELQYYYARGYGGQFIYVLPKQETVVVLTQDHRGKQKRAADVFRESVLPILTAT</sequence>
<accession>A0A1G8Q3S5</accession>
<dbReference type="InterPro" id="IPR050789">
    <property type="entry name" value="Diverse_Enzym_Activities"/>
</dbReference>
<dbReference type="RefSeq" id="WP_090714371.1">
    <property type="nucleotide sequence ID" value="NZ_CBCSKY010000008.1"/>
</dbReference>
<protein>
    <submittedName>
        <fullName evidence="2">CubicO group peptidase, beta-lactamase class C family</fullName>
    </submittedName>
</protein>
<dbReference type="PANTHER" id="PTHR43283:SF7">
    <property type="entry name" value="BETA-LACTAMASE-RELATED DOMAIN-CONTAINING PROTEIN"/>
    <property type="match status" value="1"/>
</dbReference>
<feature type="domain" description="Beta-lactamase-related" evidence="1">
    <location>
        <begin position="36"/>
        <end position="295"/>
    </location>
</feature>
<dbReference type="EMBL" id="FNDX01000010">
    <property type="protein sequence ID" value="SDI98730.1"/>
    <property type="molecule type" value="Genomic_DNA"/>
</dbReference>
<evidence type="ECO:0000259" key="1">
    <source>
        <dbReference type="Pfam" id="PF00144"/>
    </source>
</evidence>
<evidence type="ECO:0000313" key="2">
    <source>
        <dbReference type="EMBL" id="SDI98730.1"/>
    </source>
</evidence>
<keyword evidence="3" id="KW-1185">Reference proteome</keyword>
<name>A0A1G8Q3S5_9BACL</name>
<dbReference type="InterPro" id="IPR001466">
    <property type="entry name" value="Beta-lactam-related"/>
</dbReference>
<dbReference type="Gene3D" id="3.40.710.10">
    <property type="entry name" value="DD-peptidase/beta-lactamase superfamily"/>
    <property type="match status" value="1"/>
</dbReference>
<dbReference type="STRING" id="1174501.SAMN05216192_110138"/>
<dbReference type="AlphaFoldDB" id="A0A1G8Q3S5"/>
<gene>
    <name evidence="2" type="ORF">SAMN05216192_110138</name>
</gene>
<organism evidence="2 3">
    <name type="scientific">Paenibacillus typhae</name>
    <dbReference type="NCBI Taxonomy" id="1174501"/>
    <lineage>
        <taxon>Bacteria</taxon>
        <taxon>Bacillati</taxon>
        <taxon>Bacillota</taxon>
        <taxon>Bacilli</taxon>
        <taxon>Bacillales</taxon>
        <taxon>Paenibacillaceae</taxon>
        <taxon>Paenibacillus</taxon>
    </lineage>
</organism>
<dbReference type="PANTHER" id="PTHR43283">
    <property type="entry name" value="BETA-LACTAMASE-RELATED"/>
    <property type="match status" value="1"/>
</dbReference>
<dbReference type="Pfam" id="PF00144">
    <property type="entry name" value="Beta-lactamase"/>
    <property type="match status" value="1"/>
</dbReference>
<reference evidence="3" key="1">
    <citation type="submission" date="2016-10" db="EMBL/GenBank/DDBJ databases">
        <authorList>
            <person name="Varghese N."/>
            <person name="Submissions S."/>
        </authorList>
    </citation>
    <scope>NUCLEOTIDE SEQUENCE [LARGE SCALE GENOMIC DNA]</scope>
    <source>
        <strain evidence="3">CGMCC 1.11012</strain>
    </source>
</reference>